<comment type="caution">
    <text evidence="1">The sequence shown here is derived from an EMBL/GenBank/DDBJ whole genome shotgun (WGS) entry which is preliminary data.</text>
</comment>
<proteinExistence type="predicted"/>
<evidence type="ECO:0000313" key="2">
    <source>
        <dbReference type="Proteomes" id="UP001596250"/>
    </source>
</evidence>
<evidence type="ECO:0000313" key="1">
    <source>
        <dbReference type="EMBL" id="MFC5986943.1"/>
    </source>
</evidence>
<sequence length="161" mass="18122">MGLFGKLFGRKSAGHIIGRMKMELAKDGLRHPELLHILIQDIRKGHEEAIPQIVRRMGNAFRHHAGMSQADGRAYLDHPFMQSLIEVHTLECYKLGYSLGSQIRIGQADAEYQKEIGILCQEQVEEMKAEARQTIRDEKVIECFIITCKEAFDIGASDGAA</sequence>
<organism evidence="1 2">
    <name type="scientific">Marinicrinis lubricantis</name>
    <dbReference type="NCBI Taxonomy" id="2086470"/>
    <lineage>
        <taxon>Bacteria</taxon>
        <taxon>Bacillati</taxon>
        <taxon>Bacillota</taxon>
        <taxon>Bacilli</taxon>
        <taxon>Bacillales</taxon>
        <taxon>Paenibacillaceae</taxon>
    </lineage>
</organism>
<dbReference type="EMBL" id="JBHSQV010000144">
    <property type="protein sequence ID" value="MFC5986943.1"/>
    <property type="molecule type" value="Genomic_DNA"/>
</dbReference>
<gene>
    <name evidence="1" type="ORF">ACFPXP_11010</name>
</gene>
<accession>A0ABW1IPD4</accession>
<reference evidence="2" key="1">
    <citation type="journal article" date="2019" name="Int. J. Syst. Evol. Microbiol.">
        <title>The Global Catalogue of Microorganisms (GCM) 10K type strain sequencing project: providing services to taxonomists for standard genome sequencing and annotation.</title>
        <authorList>
            <consortium name="The Broad Institute Genomics Platform"/>
            <consortium name="The Broad Institute Genome Sequencing Center for Infectious Disease"/>
            <person name="Wu L."/>
            <person name="Ma J."/>
        </authorList>
    </citation>
    <scope>NUCLEOTIDE SEQUENCE [LARGE SCALE GENOMIC DNA]</scope>
    <source>
        <strain evidence="2">CCM 8749</strain>
    </source>
</reference>
<keyword evidence="2" id="KW-1185">Reference proteome</keyword>
<dbReference type="RefSeq" id="WP_379894251.1">
    <property type="nucleotide sequence ID" value="NZ_CBCSCT010000062.1"/>
</dbReference>
<dbReference type="Proteomes" id="UP001596250">
    <property type="component" value="Unassembled WGS sequence"/>
</dbReference>
<protein>
    <submittedName>
        <fullName evidence="1">Uncharacterized protein</fullName>
    </submittedName>
</protein>
<name>A0ABW1IPD4_9BACL</name>